<evidence type="ECO:0000313" key="10">
    <source>
        <dbReference type="EMBL" id="VAX13504.1"/>
    </source>
</evidence>
<keyword evidence="5 9" id="KW-0812">Transmembrane</keyword>
<evidence type="ECO:0000256" key="4">
    <source>
        <dbReference type="ARBA" id="ARBA00022618"/>
    </source>
</evidence>
<dbReference type="PANTHER" id="PTHR30558:SF7">
    <property type="entry name" value="TOL-PAL SYSTEM PROTEIN TOLR"/>
    <property type="match status" value="1"/>
</dbReference>
<comment type="subcellular location">
    <subcellularLocation>
        <location evidence="1">Cell membrane</location>
        <topology evidence="1">Single-pass membrane protein</topology>
    </subcellularLocation>
</comment>
<keyword evidence="2" id="KW-1003">Cell membrane</keyword>
<dbReference type="AlphaFoldDB" id="A0A3B1BNV2"/>
<organism evidence="10">
    <name type="scientific">hydrothermal vent metagenome</name>
    <dbReference type="NCBI Taxonomy" id="652676"/>
    <lineage>
        <taxon>unclassified sequences</taxon>
        <taxon>metagenomes</taxon>
        <taxon>ecological metagenomes</taxon>
    </lineage>
</organism>
<keyword evidence="4" id="KW-0132">Cell division</keyword>
<evidence type="ECO:0000256" key="8">
    <source>
        <dbReference type="ARBA" id="ARBA00023306"/>
    </source>
</evidence>
<reference evidence="10" key="1">
    <citation type="submission" date="2018-06" db="EMBL/GenBank/DDBJ databases">
        <authorList>
            <person name="Zhirakovskaya E."/>
        </authorList>
    </citation>
    <scope>NUCLEOTIDE SEQUENCE</scope>
</reference>
<dbReference type="NCBIfam" id="TIGR02801">
    <property type="entry name" value="tolR"/>
    <property type="match status" value="1"/>
</dbReference>
<accession>A0A3B1BNV2</accession>
<sequence length="149" mass="16809">MYSVQPIRRVRKKRMSEINVVPYIDVMLVLLVIFMITTPLLSQGISVELPQTSSKPIAQMDEEPIIVSVDRGGRYYLNLGDNNDRPLQSGQLMIRIKAVLKHRQDNMVYVKGDKNANYGKVVALMAELKQAGVEQVGLVTRMPEKSSVH</sequence>
<dbReference type="InterPro" id="IPR014168">
    <property type="entry name" value="Tol-Pal_TolR"/>
</dbReference>
<gene>
    <name evidence="10" type="ORF">MNBD_GAMMA24-751</name>
</gene>
<dbReference type="GO" id="GO:0005886">
    <property type="term" value="C:plasma membrane"/>
    <property type="evidence" value="ECO:0007669"/>
    <property type="project" value="UniProtKB-SubCell"/>
</dbReference>
<evidence type="ECO:0000256" key="9">
    <source>
        <dbReference type="SAM" id="Phobius"/>
    </source>
</evidence>
<dbReference type="PANTHER" id="PTHR30558">
    <property type="entry name" value="EXBD MEMBRANE COMPONENT OF PMF-DRIVEN MACROMOLECULE IMPORT SYSTEM"/>
    <property type="match status" value="1"/>
</dbReference>
<dbReference type="HAMAP" id="MF_02203">
    <property type="entry name" value="TolR"/>
    <property type="match status" value="1"/>
</dbReference>
<dbReference type="Pfam" id="PF02472">
    <property type="entry name" value="ExbD"/>
    <property type="match status" value="1"/>
</dbReference>
<evidence type="ECO:0000256" key="2">
    <source>
        <dbReference type="ARBA" id="ARBA00022475"/>
    </source>
</evidence>
<dbReference type="GO" id="GO:0015031">
    <property type="term" value="P:protein transport"/>
    <property type="evidence" value="ECO:0007669"/>
    <property type="project" value="InterPro"/>
</dbReference>
<protein>
    <submittedName>
        <fullName evidence="10">Tol biopolymer transport system, TolR protein</fullName>
    </submittedName>
</protein>
<keyword evidence="7 9" id="KW-0472">Membrane</keyword>
<name>A0A3B1BNV2_9ZZZZ</name>
<evidence type="ECO:0000256" key="5">
    <source>
        <dbReference type="ARBA" id="ARBA00022692"/>
    </source>
</evidence>
<dbReference type="GO" id="GO:0022857">
    <property type="term" value="F:transmembrane transporter activity"/>
    <property type="evidence" value="ECO:0007669"/>
    <property type="project" value="InterPro"/>
</dbReference>
<keyword evidence="6 9" id="KW-1133">Transmembrane helix</keyword>
<dbReference type="EMBL" id="UOFZ01000119">
    <property type="protein sequence ID" value="VAX13504.1"/>
    <property type="molecule type" value="Genomic_DNA"/>
</dbReference>
<evidence type="ECO:0000256" key="1">
    <source>
        <dbReference type="ARBA" id="ARBA00004162"/>
    </source>
</evidence>
<keyword evidence="3" id="KW-0997">Cell inner membrane</keyword>
<evidence type="ECO:0000256" key="7">
    <source>
        <dbReference type="ARBA" id="ARBA00023136"/>
    </source>
</evidence>
<proteinExistence type="inferred from homology"/>
<keyword evidence="8" id="KW-0131">Cell cycle</keyword>
<dbReference type="InterPro" id="IPR003400">
    <property type="entry name" value="ExbD"/>
</dbReference>
<evidence type="ECO:0000256" key="3">
    <source>
        <dbReference type="ARBA" id="ARBA00022519"/>
    </source>
</evidence>
<dbReference type="Gene3D" id="3.30.420.270">
    <property type="match status" value="1"/>
</dbReference>
<dbReference type="GO" id="GO:0051301">
    <property type="term" value="P:cell division"/>
    <property type="evidence" value="ECO:0007669"/>
    <property type="project" value="UniProtKB-KW"/>
</dbReference>
<feature type="transmembrane region" description="Helical" evidence="9">
    <location>
        <begin position="20"/>
        <end position="41"/>
    </location>
</feature>
<evidence type="ECO:0000256" key="6">
    <source>
        <dbReference type="ARBA" id="ARBA00022989"/>
    </source>
</evidence>